<feature type="binding site" evidence="7 10">
    <location>
        <position position="114"/>
    </location>
    <ligand>
        <name>Mg(2+)</name>
        <dbReference type="ChEBI" id="CHEBI:18420"/>
    </ligand>
</feature>
<dbReference type="AlphaFoldDB" id="A0A6F8VC07"/>
<dbReference type="GO" id="GO:0015940">
    <property type="term" value="P:pantothenate biosynthetic process"/>
    <property type="evidence" value="ECO:0007669"/>
    <property type="project" value="UniProtKB-UniRule"/>
</dbReference>
<dbReference type="PANTHER" id="PTHR20881:SF0">
    <property type="entry name" value="3-METHYL-2-OXOBUTANOATE HYDROXYMETHYLTRANSFERASE"/>
    <property type="match status" value="1"/>
</dbReference>
<dbReference type="HAMAP" id="MF_00156">
    <property type="entry name" value="PanB"/>
    <property type="match status" value="1"/>
</dbReference>
<evidence type="ECO:0000256" key="4">
    <source>
        <dbReference type="ARBA" id="ARBA00022655"/>
    </source>
</evidence>
<dbReference type="KEGG" id="slac:SKTS_15330"/>
<keyword evidence="7 10" id="KW-0479">Metal-binding</keyword>
<dbReference type="CDD" id="cd06557">
    <property type="entry name" value="KPHMT-like"/>
    <property type="match status" value="1"/>
</dbReference>
<evidence type="ECO:0000256" key="1">
    <source>
        <dbReference type="ARBA" id="ARBA00005033"/>
    </source>
</evidence>
<keyword evidence="5 7" id="KW-0808">Transferase</keyword>
<dbReference type="Proteomes" id="UP000502260">
    <property type="component" value="Chromosome"/>
</dbReference>
<comment type="similarity">
    <text evidence="2 7">Belongs to the PanB family.</text>
</comment>
<dbReference type="GO" id="GO:0003864">
    <property type="term" value="F:3-methyl-2-oxobutanoate hydroxymethyltransferase activity"/>
    <property type="evidence" value="ECO:0007669"/>
    <property type="project" value="UniProtKB-UniRule"/>
</dbReference>
<protein>
    <recommendedName>
        <fullName evidence="7">3-methyl-2-oxobutanoate hydroxymethyltransferase</fullName>
        <ecNumber evidence="7">2.1.2.11</ecNumber>
    </recommendedName>
    <alternativeName>
        <fullName evidence="7">Ketopantoate hydroxymethyltransferase</fullName>
        <shortName evidence="7">KPHMT</shortName>
    </alternativeName>
</protein>
<comment type="catalytic activity">
    <reaction evidence="7">
        <text>(6R)-5,10-methylene-5,6,7,8-tetrahydrofolate + 3-methyl-2-oxobutanoate + H2O = 2-dehydropantoate + (6S)-5,6,7,8-tetrahydrofolate</text>
        <dbReference type="Rhea" id="RHEA:11824"/>
        <dbReference type="ChEBI" id="CHEBI:11561"/>
        <dbReference type="ChEBI" id="CHEBI:11851"/>
        <dbReference type="ChEBI" id="CHEBI:15377"/>
        <dbReference type="ChEBI" id="CHEBI:15636"/>
        <dbReference type="ChEBI" id="CHEBI:57453"/>
        <dbReference type="EC" id="2.1.2.11"/>
    </reaction>
</comment>
<evidence type="ECO:0000256" key="7">
    <source>
        <dbReference type="HAMAP-Rule" id="MF_00156"/>
    </source>
</evidence>
<keyword evidence="4 7" id="KW-0566">Pantothenate biosynthesis</keyword>
<dbReference type="GO" id="GO:0000287">
    <property type="term" value="F:magnesium ion binding"/>
    <property type="evidence" value="ECO:0007669"/>
    <property type="project" value="TreeGrafter"/>
</dbReference>
<feature type="binding site" evidence="7 10">
    <location>
        <position position="83"/>
    </location>
    <ligand>
        <name>Mg(2+)</name>
        <dbReference type="ChEBI" id="CHEBI:18420"/>
    </ligand>
</feature>
<feature type="binding site" evidence="7 9">
    <location>
        <position position="112"/>
    </location>
    <ligand>
        <name>3-methyl-2-oxobutanoate</name>
        <dbReference type="ChEBI" id="CHEBI:11851"/>
    </ligand>
</feature>
<feature type="binding site" evidence="7 9">
    <location>
        <position position="83"/>
    </location>
    <ligand>
        <name>3-methyl-2-oxobutanoate</name>
        <dbReference type="ChEBI" id="CHEBI:11851"/>
    </ligand>
</feature>
<evidence type="ECO:0000256" key="5">
    <source>
        <dbReference type="ARBA" id="ARBA00022679"/>
    </source>
</evidence>
<keyword evidence="11" id="KW-0489">Methyltransferase</keyword>
<dbReference type="Gene3D" id="3.20.20.60">
    <property type="entry name" value="Phosphoenolpyruvate-binding domains"/>
    <property type="match status" value="1"/>
</dbReference>
<dbReference type="NCBIfam" id="TIGR00222">
    <property type="entry name" value="panB"/>
    <property type="match status" value="1"/>
</dbReference>
<dbReference type="NCBIfam" id="NF001452">
    <property type="entry name" value="PRK00311.1"/>
    <property type="match status" value="1"/>
</dbReference>
<evidence type="ECO:0000313" key="11">
    <source>
        <dbReference type="EMBL" id="BCB26647.1"/>
    </source>
</evidence>
<dbReference type="FunFam" id="3.20.20.60:FF:000003">
    <property type="entry name" value="3-methyl-2-oxobutanoate hydroxymethyltransferase"/>
    <property type="match status" value="1"/>
</dbReference>
<feature type="binding site" evidence="7 9">
    <location>
        <begin position="44"/>
        <end position="45"/>
    </location>
    <ligand>
        <name>3-methyl-2-oxobutanoate</name>
        <dbReference type="ChEBI" id="CHEBI:11851"/>
    </ligand>
</feature>
<keyword evidence="7 10" id="KW-0460">Magnesium</keyword>
<feature type="active site" description="Proton acceptor" evidence="7 8">
    <location>
        <position position="181"/>
    </location>
</feature>
<evidence type="ECO:0000313" key="12">
    <source>
        <dbReference type="Proteomes" id="UP000502260"/>
    </source>
</evidence>
<dbReference type="EMBL" id="AP022853">
    <property type="protein sequence ID" value="BCB26647.1"/>
    <property type="molecule type" value="Genomic_DNA"/>
</dbReference>
<evidence type="ECO:0000256" key="3">
    <source>
        <dbReference type="ARBA" id="ARBA00011424"/>
    </source>
</evidence>
<sequence>MKTTLHTLQQMAEKGDKIAVLTCYDASFAALLEGAGVEVLLVGDSLGMTLQGEDSTLPVTLSDMAYHTRCVARGSKQAYIVADLPFGSYQESPRQALRSAAQLMAAGAHMVKLEGGQVMAETVAFLTARGIPVCGHIGLTPQSVHQLGGYRVQGRSEAAAEQLLLDALALQQSGAGLIVLEAVPATLALQITSQLTIPTIGIGAGPGCAGQVLVLHDMLGIYPGKTPKFAKDFMNGAGSIQAAVLAYVRDVKSGAFPAPEHTF</sequence>
<comment type="subunit">
    <text evidence="3 7">Homodecamer; pentamer of dimers.</text>
</comment>
<gene>
    <name evidence="7 11" type="primary">panB</name>
    <name evidence="11" type="ORF">SKTS_15330</name>
</gene>
<organism evidence="11 12">
    <name type="scientific">Sulfurimicrobium lacus</name>
    <dbReference type="NCBI Taxonomy" id="2715678"/>
    <lineage>
        <taxon>Bacteria</taxon>
        <taxon>Pseudomonadati</taxon>
        <taxon>Pseudomonadota</taxon>
        <taxon>Betaproteobacteria</taxon>
        <taxon>Nitrosomonadales</taxon>
        <taxon>Sulfuricellaceae</taxon>
        <taxon>Sulfurimicrobium</taxon>
    </lineage>
</organism>
<evidence type="ECO:0000256" key="6">
    <source>
        <dbReference type="ARBA" id="ARBA00056497"/>
    </source>
</evidence>
<dbReference type="PIRSF" id="PIRSF000388">
    <property type="entry name" value="Pantoate_hydroxy_MeTrfase"/>
    <property type="match status" value="1"/>
</dbReference>
<comment type="subcellular location">
    <subcellularLocation>
        <location evidence="7">Cytoplasm</location>
    </subcellularLocation>
</comment>
<reference evidence="12" key="1">
    <citation type="submission" date="2020-03" db="EMBL/GenBank/DDBJ databases">
        <title>Complete genome sequence of sulfur-oxidizing bacterium skT11.</title>
        <authorList>
            <person name="Kanda M."/>
            <person name="Kojima H."/>
            <person name="Fukui M."/>
        </authorList>
    </citation>
    <scope>NUCLEOTIDE SEQUENCE [LARGE SCALE GENOMIC DNA]</scope>
    <source>
        <strain evidence="12">skT11</strain>
    </source>
</reference>
<dbReference type="SUPFAM" id="SSF51621">
    <property type="entry name" value="Phosphoenolpyruvate/pyruvate domain"/>
    <property type="match status" value="1"/>
</dbReference>
<dbReference type="Pfam" id="PF02548">
    <property type="entry name" value="Pantoate_transf"/>
    <property type="match status" value="1"/>
</dbReference>
<dbReference type="EC" id="2.1.2.11" evidence="7"/>
<feature type="binding site" evidence="7 10">
    <location>
        <position position="44"/>
    </location>
    <ligand>
        <name>Mg(2+)</name>
        <dbReference type="ChEBI" id="CHEBI:18420"/>
    </ligand>
</feature>
<keyword evidence="7" id="KW-0963">Cytoplasm</keyword>
<comment type="cofactor">
    <cofactor evidence="7 10">
        <name>Mg(2+)</name>
        <dbReference type="ChEBI" id="CHEBI:18420"/>
    </cofactor>
    <text evidence="7 10">Binds 1 Mg(2+) ion per subunit.</text>
</comment>
<evidence type="ECO:0000256" key="8">
    <source>
        <dbReference type="PIRSR" id="PIRSR000388-1"/>
    </source>
</evidence>
<evidence type="ECO:0000256" key="2">
    <source>
        <dbReference type="ARBA" id="ARBA00008676"/>
    </source>
</evidence>
<evidence type="ECO:0000256" key="9">
    <source>
        <dbReference type="PIRSR" id="PIRSR000388-2"/>
    </source>
</evidence>
<keyword evidence="12" id="KW-1185">Reference proteome</keyword>
<name>A0A6F8VC07_9PROT</name>
<accession>A0A6F8VC07</accession>
<dbReference type="GO" id="GO:0005737">
    <property type="term" value="C:cytoplasm"/>
    <property type="evidence" value="ECO:0007669"/>
    <property type="project" value="UniProtKB-SubCell"/>
</dbReference>
<comment type="function">
    <text evidence="6 7">Catalyzes the reversible reaction in which hydroxymethyl group from 5,10-methylenetetrahydrofolate is transferred onto alpha-ketoisovalerate to form ketopantoate.</text>
</comment>
<dbReference type="InterPro" id="IPR015813">
    <property type="entry name" value="Pyrv/PenolPyrv_kinase-like_dom"/>
</dbReference>
<dbReference type="InterPro" id="IPR040442">
    <property type="entry name" value="Pyrv_kinase-like_dom_sf"/>
</dbReference>
<comment type="pathway">
    <text evidence="1 7">Cofactor biosynthesis; (R)-pantothenate biosynthesis; (R)-pantoate from 3-methyl-2-oxobutanoate: step 1/2.</text>
</comment>
<dbReference type="InterPro" id="IPR003700">
    <property type="entry name" value="Pantoate_hydroxy_MeTrfase"/>
</dbReference>
<dbReference type="RefSeq" id="WP_173062779.1">
    <property type="nucleotide sequence ID" value="NZ_AP022853.1"/>
</dbReference>
<dbReference type="PANTHER" id="PTHR20881">
    <property type="entry name" value="3-METHYL-2-OXOBUTANOATE HYDROXYMETHYLTRANSFERASE"/>
    <property type="match status" value="1"/>
</dbReference>
<evidence type="ECO:0000256" key="10">
    <source>
        <dbReference type="PIRSR" id="PIRSR000388-3"/>
    </source>
</evidence>
<proteinExistence type="inferred from homology"/>
<dbReference type="UniPathway" id="UPA00028">
    <property type="reaction ID" value="UER00003"/>
</dbReference>
<dbReference type="GO" id="GO:0008168">
    <property type="term" value="F:methyltransferase activity"/>
    <property type="evidence" value="ECO:0007669"/>
    <property type="project" value="UniProtKB-KW"/>
</dbReference>
<dbReference type="GO" id="GO:0032259">
    <property type="term" value="P:methylation"/>
    <property type="evidence" value="ECO:0007669"/>
    <property type="project" value="UniProtKB-KW"/>
</dbReference>